<name>A0AB39SPW3_9ACTN</name>
<evidence type="ECO:0000313" key="1">
    <source>
        <dbReference type="EMBL" id="XDQ68241.1"/>
    </source>
</evidence>
<dbReference type="SUPFAM" id="SSF53335">
    <property type="entry name" value="S-adenosyl-L-methionine-dependent methyltransferases"/>
    <property type="match status" value="1"/>
</dbReference>
<dbReference type="GO" id="GO:0032259">
    <property type="term" value="P:methylation"/>
    <property type="evidence" value="ECO:0007669"/>
    <property type="project" value="UniProtKB-KW"/>
</dbReference>
<dbReference type="AlphaFoldDB" id="A0AB39SPW3"/>
<dbReference type="GO" id="GO:0008168">
    <property type="term" value="F:methyltransferase activity"/>
    <property type="evidence" value="ECO:0007669"/>
    <property type="project" value="UniProtKB-KW"/>
</dbReference>
<dbReference type="Gene3D" id="3.40.50.150">
    <property type="entry name" value="Vaccinia Virus protein VP39"/>
    <property type="match status" value="1"/>
</dbReference>
<proteinExistence type="predicted"/>
<dbReference type="Pfam" id="PF13489">
    <property type="entry name" value="Methyltransf_23"/>
    <property type="match status" value="1"/>
</dbReference>
<dbReference type="RefSeq" id="WP_369265065.1">
    <property type="nucleotide sequence ID" value="NZ_CP163440.1"/>
</dbReference>
<sequence>MSVEDYIDRYSAAPGATVETVDALLRLADFREKVERVCEIGAGSGRYAARVIISEYPDTYEIYETAGDWLPRLRSLPNVVLQPADGHTLSATPSGSVDLVHAHKVFVYLPLVVTIGYLDEMARVVRPGGIVAFDVVNEDCLDDQMTKNWVSSRATLYGMISRSWLLERLAQHGLSLVGSHFVPLSGGRTELLVFRRA</sequence>
<protein>
    <submittedName>
        <fullName evidence="1">Methyltransferase domain-containing protein</fullName>
    </submittedName>
</protein>
<organism evidence="1">
    <name type="scientific">Streptomyces sp. R35</name>
    <dbReference type="NCBI Taxonomy" id="3238630"/>
    <lineage>
        <taxon>Bacteria</taxon>
        <taxon>Bacillati</taxon>
        <taxon>Actinomycetota</taxon>
        <taxon>Actinomycetes</taxon>
        <taxon>Kitasatosporales</taxon>
        <taxon>Streptomycetaceae</taxon>
        <taxon>Streptomyces</taxon>
    </lineage>
</organism>
<reference evidence="1" key="1">
    <citation type="submission" date="2024-07" db="EMBL/GenBank/DDBJ databases">
        <authorList>
            <person name="Yu S.T."/>
        </authorList>
    </citation>
    <scope>NUCLEOTIDE SEQUENCE</scope>
    <source>
        <strain evidence="1">R35</strain>
    </source>
</reference>
<keyword evidence="1" id="KW-0808">Transferase</keyword>
<dbReference type="EMBL" id="CP163440">
    <property type="protein sequence ID" value="XDQ68241.1"/>
    <property type="molecule type" value="Genomic_DNA"/>
</dbReference>
<dbReference type="InterPro" id="IPR029063">
    <property type="entry name" value="SAM-dependent_MTases_sf"/>
</dbReference>
<dbReference type="CDD" id="cd02440">
    <property type="entry name" value="AdoMet_MTases"/>
    <property type="match status" value="1"/>
</dbReference>
<accession>A0AB39SPW3</accession>
<keyword evidence="1" id="KW-0489">Methyltransferase</keyword>
<gene>
    <name evidence="1" type="ORF">AB5J50_49555</name>
</gene>